<reference evidence="6" key="1">
    <citation type="submission" date="2009-01" db="EMBL/GenBank/DDBJ databases">
        <title>Complete sequence of Anaeromyxobacter dehalogenans 2CP-1.</title>
        <authorList>
            <consortium name="US DOE Joint Genome Institute"/>
            <person name="Lucas S."/>
            <person name="Copeland A."/>
            <person name="Lapidus A."/>
            <person name="Glavina del Rio T."/>
            <person name="Dalin E."/>
            <person name="Tice H."/>
            <person name="Bruce D."/>
            <person name="Goodwin L."/>
            <person name="Pitluck S."/>
            <person name="Saunders E."/>
            <person name="Brettin T."/>
            <person name="Detter J.C."/>
            <person name="Han C."/>
            <person name="Larimer F."/>
            <person name="Land M."/>
            <person name="Hauser L."/>
            <person name="Kyrpides N."/>
            <person name="Ovchinnikova G."/>
            <person name="Beliaev A.S."/>
            <person name="Richardson P."/>
        </authorList>
    </citation>
    <scope>NUCLEOTIDE SEQUENCE</scope>
    <source>
        <strain evidence="6">2CP-1</strain>
    </source>
</reference>
<evidence type="ECO:0000256" key="4">
    <source>
        <dbReference type="ARBA" id="ARBA00023163"/>
    </source>
</evidence>
<organism evidence="6 7">
    <name type="scientific">Anaeromyxobacter dehalogenans (strain ATCC BAA-258 / DSM 21875 / 2CP-1)</name>
    <dbReference type="NCBI Taxonomy" id="455488"/>
    <lineage>
        <taxon>Bacteria</taxon>
        <taxon>Pseudomonadati</taxon>
        <taxon>Myxococcota</taxon>
        <taxon>Myxococcia</taxon>
        <taxon>Myxococcales</taxon>
        <taxon>Cystobacterineae</taxon>
        <taxon>Anaeromyxobacteraceae</taxon>
        <taxon>Anaeromyxobacter</taxon>
    </lineage>
</organism>
<dbReference type="GO" id="GO:0003700">
    <property type="term" value="F:DNA-binding transcription factor activity"/>
    <property type="evidence" value="ECO:0007669"/>
    <property type="project" value="InterPro"/>
</dbReference>
<dbReference type="EMBL" id="CP001359">
    <property type="protein sequence ID" value="ACL63729.1"/>
    <property type="molecule type" value="Genomic_DNA"/>
</dbReference>
<dbReference type="GO" id="GO:0043565">
    <property type="term" value="F:sequence-specific DNA binding"/>
    <property type="evidence" value="ECO:0007669"/>
    <property type="project" value="TreeGrafter"/>
</dbReference>
<keyword evidence="2" id="KW-0805">Transcription regulation</keyword>
<sequence length="313" mass="34032">MSKRALNAQGGAGPAQQRAGLDWGHLEFFLELVRTGSHARAARRLGVDRNTVARRVAALEGALGLALFERGPQGWACTTTGQELAELASRVEQDVLALARHADTRDRALDGTVRLTTASHLATYLFLPAVGVLRERHPGLVLEIAADQRAFDLTRREADLAVRMGRPRDAGLVTRKLSDVAYGLYGGREVVGGKPRAVDFAADPFVGLDEGHAAVPQERWLERVAPARRIVFRCNSTTALLQAARLGVGVAVLPRFVADRDPALVRLEGPEPAPHELWLLVHGDLRRTPRVRAVIDWLDGLVERARPALAGQP</sequence>
<name>B8JA26_ANAD2</name>
<evidence type="ECO:0000313" key="7">
    <source>
        <dbReference type="Proteomes" id="UP000007089"/>
    </source>
</evidence>
<feature type="domain" description="HTH lysR-type" evidence="5">
    <location>
        <begin position="21"/>
        <end position="78"/>
    </location>
</feature>
<evidence type="ECO:0000259" key="5">
    <source>
        <dbReference type="PROSITE" id="PS50931"/>
    </source>
</evidence>
<dbReference type="Gene3D" id="1.10.10.10">
    <property type="entry name" value="Winged helix-like DNA-binding domain superfamily/Winged helix DNA-binding domain"/>
    <property type="match status" value="1"/>
</dbReference>
<dbReference type="Pfam" id="PF00126">
    <property type="entry name" value="HTH_1"/>
    <property type="match status" value="1"/>
</dbReference>
<dbReference type="HOGENOM" id="CLU_039613_2_1_7"/>
<evidence type="ECO:0000313" key="6">
    <source>
        <dbReference type="EMBL" id="ACL63729.1"/>
    </source>
</evidence>
<dbReference type="SUPFAM" id="SSF53850">
    <property type="entry name" value="Periplasmic binding protein-like II"/>
    <property type="match status" value="1"/>
</dbReference>
<dbReference type="InterPro" id="IPR036388">
    <property type="entry name" value="WH-like_DNA-bd_sf"/>
</dbReference>
<dbReference type="Proteomes" id="UP000007089">
    <property type="component" value="Chromosome"/>
</dbReference>
<dbReference type="Pfam" id="PF03466">
    <property type="entry name" value="LysR_substrate"/>
    <property type="match status" value="1"/>
</dbReference>
<dbReference type="PROSITE" id="PS50931">
    <property type="entry name" value="HTH_LYSR"/>
    <property type="match status" value="1"/>
</dbReference>
<dbReference type="RefSeq" id="WP_012631783.1">
    <property type="nucleotide sequence ID" value="NC_011891.1"/>
</dbReference>
<dbReference type="SUPFAM" id="SSF46785">
    <property type="entry name" value="Winged helix' DNA-binding domain"/>
    <property type="match status" value="1"/>
</dbReference>
<dbReference type="PANTHER" id="PTHR30537:SF3">
    <property type="entry name" value="TRANSCRIPTIONAL REGULATORY PROTEIN"/>
    <property type="match status" value="1"/>
</dbReference>
<dbReference type="KEGG" id="acp:A2cp1_0372"/>
<gene>
    <name evidence="6" type="ordered locus">A2cp1_0372</name>
</gene>
<keyword evidence="7" id="KW-1185">Reference proteome</keyword>
<dbReference type="AlphaFoldDB" id="B8JA26"/>
<dbReference type="PANTHER" id="PTHR30537">
    <property type="entry name" value="HTH-TYPE TRANSCRIPTIONAL REGULATOR"/>
    <property type="match status" value="1"/>
</dbReference>
<dbReference type="GO" id="GO:0006351">
    <property type="term" value="P:DNA-templated transcription"/>
    <property type="evidence" value="ECO:0007669"/>
    <property type="project" value="TreeGrafter"/>
</dbReference>
<dbReference type="InterPro" id="IPR058163">
    <property type="entry name" value="LysR-type_TF_proteobact-type"/>
</dbReference>
<keyword evidence="3" id="KW-0238">DNA-binding</keyword>
<evidence type="ECO:0000256" key="3">
    <source>
        <dbReference type="ARBA" id="ARBA00023125"/>
    </source>
</evidence>
<comment type="similarity">
    <text evidence="1">Belongs to the LysR transcriptional regulatory family.</text>
</comment>
<dbReference type="InterPro" id="IPR000847">
    <property type="entry name" value="LysR_HTH_N"/>
</dbReference>
<dbReference type="Gene3D" id="3.40.190.290">
    <property type="match status" value="1"/>
</dbReference>
<accession>B8JA26</accession>
<keyword evidence="4" id="KW-0804">Transcription</keyword>
<evidence type="ECO:0000256" key="2">
    <source>
        <dbReference type="ARBA" id="ARBA00023015"/>
    </source>
</evidence>
<protein>
    <submittedName>
        <fullName evidence="6">Transcriptional regulator, LysR family</fullName>
    </submittedName>
</protein>
<dbReference type="InterPro" id="IPR036390">
    <property type="entry name" value="WH_DNA-bd_sf"/>
</dbReference>
<dbReference type="InterPro" id="IPR005119">
    <property type="entry name" value="LysR_subst-bd"/>
</dbReference>
<evidence type="ECO:0000256" key="1">
    <source>
        <dbReference type="ARBA" id="ARBA00009437"/>
    </source>
</evidence>
<proteinExistence type="inferred from homology"/>